<protein>
    <submittedName>
        <fullName evidence="2">Uncharacterized protein</fullName>
    </submittedName>
</protein>
<proteinExistence type="predicted"/>
<evidence type="ECO:0000256" key="1">
    <source>
        <dbReference type="SAM" id="MobiDB-lite"/>
    </source>
</evidence>
<keyword evidence="3" id="KW-1185">Reference proteome</keyword>
<dbReference type="RefSeq" id="WP_089398737.1">
    <property type="nucleotide sequence ID" value="NZ_FZOT01000003.1"/>
</dbReference>
<accession>A0A239F8M1</accession>
<organism evidence="2 3">
    <name type="scientific">Noviherbaspirillum humi</name>
    <dbReference type="NCBI Taxonomy" id="1688639"/>
    <lineage>
        <taxon>Bacteria</taxon>
        <taxon>Pseudomonadati</taxon>
        <taxon>Pseudomonadota</taxon>
        <taxon>Betaproteobacteria</taxon>
        <taxon>Burkholderiales</taxon>
        <taxon>Oxalobacteraceae</taxon>
        <taxon>Noviherbaspirillum</taxon>
    </lineage>
</organism>
<reference evidence="2 3" key="1">
    <citation type="submission" date="2017-06" db="EMBL/GenBank/DDBJ databases">
        <authorList>
            <person name="Kim H.J."/>
            <person name="Triplett B.A."/>
        </authorList>
    </citation>
    <scope>NUCLEOTIDE SEQUENCE [LARGE SCALE GENOMIC DNA]</scope>
    <source>
        <strain evidence="2 3">U15</strain>
    </source>
</reference>
<gene>
    <name evidence="2" type="ORF">SAMN06265795_103246</name>
</gene>
<name>A0A239F8M1_9BURK</name>
<dbReference type="EMBL" id="FZOT01000003">
    <property type="protein sequence ID" value="SNS53390.1"/>
    <property type="molecule type" value="Genomic_DNA"/>
</dbReference>
<dbReference type="Proteomes" id="UP000198284">
    <property type="component" value="Unassembled WGS sequence"/>
</dbReference>
<feature type="region of interest" description="Disordered" evidence="1">
    <location>
        <begin position="44"/>
        <end position="64"/>
    </location>
</feature>
<evidence type="ECO:0000313" key="2">
    <source>
        <dbReference type="EMBL" id="SNS53390.1"/>
    </source>
</evidence>
<dbReference type="AlphaFoldDB" id="A0A239F8M1"/>
<evidence type="ECO:0000313" key="3">
    <source>
        <dbReference type="Proteomes" id="UP000198284"/>
    </source>
</evidence>
<dbReference type="OrthoDB" id="9010490at2"/>
<sequence>MATVRLSTKEVQVDDIIYMFDVVQIADAFEACVATTDAAHCELSHRPVAKRPASAESTEDGSRE</sequence>